<dbReference type="Proteomes" id="UP001170954">
    <property type="component" value="Unassembled WGS sequence"/>
</dbReference>
<reference evidence="3" key="2">
    <citation type="journal article" date="2022" name="Sci. Total Environ.">
        <title>Prevalence, transmission, and molecular epidemiology of tet(X)-positive bacteria among humans, animals, and environmental niches in China: An epidemiological, and genomic-based study.</title>
        <authorList>
            <person name="Dong N."/>
            <person name="Zeng Y."/>
            <person name="Cai C."/>
            <person name="Sun C."/>
            <person name="Lu J."/>
            <person name="Liu C."/>
            <person name="Zhou H."/>
            <person name="Sun Q."/>
            <person name="Shu L."/>
            <person name="Wang H."/>
            <person name="Wang Y."/>
            <person name="Wang S."/>
            <person name="Wu C."/>
            <person name="Chan E.W."/>
            <person name="Chen G."/>
            <person name="Shen Z."/>
            <person name="Chen S."/>
            <person name="Zhang R."/>
        </authorList>
    </citation>
    <scope>NUCLEOTIDE SEQUENCE</scope>
    <source>
        <strain evidence="3">R1692</strain>
    </source>
</reference>
<dbReference type="Gene3D" id="2.40.128.270">
    <property type="match status" value="2"/>
</dbReference>
<dbReference type="InterPro" id="IPR005184">
    <property type="entry name" value="DUF306_Meta_HslJ"/>
</dbReference>
<evidence type="ECO:0000313" key="4">
    <source>
        <dbReference type="Proteomes" id="UP001170954"/>
    </source>
</evidence>
<dbReference type="InterPro" id="IPR038670">
    <property type="entry name" value="HslJ-like_sf"/>
</dbReference>
<dbReference type="Pfam" id="PF03724">
    <property type="entry name" value="META"/>
    <property type="match status" value="2"/>
</dbReference>
<dbReference type="PANTHER" id="PTHR35535:SF2">
    <property type="entry name" value="DUF306 DOMAIN-CONTAINING PROTEIN"/>
    <property type="match status" value="1"/>
</dbReference>
<evidence type="ECO:0000256" key="1">
    <source>
        <dbReference type="SAM" id="SignalP"/>
    </source>
</evidence>
<organism evidence="3 4">
    <name type="scientific">Sphingobacterium hotanense</name>
    <dbReference type="NCBI Taxonomy" id="649196"/>
    <lineage>
        <taxon>Bacteria</taxon>
        <taxon>Pseudomonadati</taxon>
        <taxon>Bacteroidota</taxon>
        <taxon>Sphingobacteriia</taxon>
        <taxon>Sphingobacteriales</taxon>
        <taxon>Sphingobacteriaceae</taxon>
        <taxon>Sphingobacterium</taxon>
    </lineage>
</organism>
<evidence type="ECO:0000313" key="3">
    <source>
        <dbReference type="EMBL" id="MDM1049877.1"/>
    </source>
</evidence>
<dbReference type="PANTHER" id="PTHR35535">
    <property type="entry name" value="HEAT SHOCK PROTEIN HSLJ"/>
    <property type="match status" value="1"/>
</dbReference>
<comment type="caution">
    <text evidence="3">The sequence shown here is derived from an EMBL/GenBank/DDBJ whole genome shotgun (WGS) entry which is preliminary data.</text>
</comment>
<sequence>MKQSILSMLAVFTILFASCGGAKNVAGNDANISKLTGHKWQLIEIGGKEISTVTKRTLHLSLIPSESRYAVTGGCNTLNGAYSFTKKAGGIKFSQGISTMMACDDMEIDREVISAVTQTSKYAIEDEILVLYKGSTPLAKFKAVAADSELAGTWELDYIQGGNTPFNELFPQGKPTVNFDLNAKKVNGKGACNNYNATVEINGRNIKIGPVASTRMGCPGNGEGLYFETLQKVNVISVNGDTMTLIIGDVAVMRFARR</sequence>
<keyword evidence="4" id="KW-1185">Reference proteome</keyword>
<accession>A0ABT7NRM8</accession>
<dbReference type="RefSeq" id="WP_286652114.1">
    <property type="nucleotide sequence ID" value="NZ_JACAGK010000060.1"/>
</dbReference>
<evidence type="ECO:0000259" key="2">
    <source>
        <dbReference type="Pfam" id="PF03724"/>
    </source>
</evidence>
<dbReference type="PROSITE" id="PS51257">
    <property type="entry name" value="PROKAR_LIPOPROTEIN"/>
    <property type="match status" value="1"/>
</dbReference>
<feature type="domain" description="DUF306" evidence="2">
    <location>
        <begin position="149"/>
        <end position="255"/>
    </location>
</feature>
<protein>
    <submittedName>
        <fullName evidence="3">META domain-containing protein</fullName>
    </submittedName>
</protein>
<feature type="chain" id="PRO_5046038039" evidence="1">
    <location>
        <begin position="23"/>
        <end position="258"/>
    </location>
</feature>
<gene>
    <name evidence="3" type="ORF">HX018_16685</name>
</gene>
<keyword evidence="1" id="KW-0732">Signal</keyword>
<name>A0ABT7NRM8_9SPHI</name>
<reference evidence="3" key="1">
    <citation type="submission" date="2020-06" db="EMBL/GenBank/DDBJ databases">
        <authorList>
            <person name="Dong N."/>
        </authorList>
    </citation>
    <scope>NUCLEOTIDE SEQUENCE</scope>
    <source>
        <strain evidence="3">R1692</strain>
    </source>
</reference>
<feature type="signal peptide" evidence="1">
    <location>
        <begin position="1"/>
        <end position="22"/>
    </location>
</feature>
<feature type="domain" description="DUF306" evidence="2">
    <location>
        <begin position="34"/>
        <end position="141"/>
    </location>
</feature>
<proteinExistence type="predicted"/>
<dbReference type="InterPro" id="IPR053147">
    <property type="entry name" value="Hsp_HslJ-like"/>
</dbReference>
<dbReference type="EMBL" id="JACAGK010000060">
    <property type="protein sequence ID" value="MDM1049877.1"/>
    <property type="molecule type" value="Genomic_DNA"/>
</dbReference>